<evidence type="ECO:0000259" key="1">
    <source>
        <dbReference type="Pfam" id="PF00724"/>
    </source>
</evidence>
<evidence type="ECO:0000313" key="2">
    <source>
        <dbReference type="EMBL" id="MFB9134629.1"/>
    </source>
</evidence>
<dbReference type="InterPro" id="IPR013785">
    <property type="entry name" value="Aldolase_TIM"/>
</dbReference>
<name>A0ABV5HK69_9VIBR</name>
<keyword evidence="3" id="KW-1185">Reference proteome</keyword>
<protein>
    <submittedName>
        <fullName evidence="2">Alkene reductase</fullName>
    </submittedName>
</protein>
<dbReference type="SUPFAM" id="SSF51395">
    <property type="entry name" value="FMN-linked oxidoreductases"/>
    <property type="match status" value="1"/>
</dbReference>
<organism evidence="2 3">
    <name type="scientific">Vibrio olivae</name>
    <dbReference type="NCBI Taxonomy" id="1243002"/>
    <lineage>
        <taxon>Bacteria</taxon>
        <taxon>Pseudomonadati</taxon>
        <taxon>Pseudomonadota</taxon>
        <taxon>Gammaproteobacteria</taxon>
        <taxon>Vibrionales</taxon>
        <taxon>Vibrionaceae</taxon>
        <taxon>Vibrio</taxon>
    </lineage>
</organism>
<dbReference type="InterPro" id="IPR001155">
    <property type="entry name" value="OxRdtase_FMN_N"/>
</dbReference>
<proteinExistence type="predicted"/>
<sequence length="299" mass="32692">MQNLLSPLSLKGLPLANRVVMAPMTRARSPQGIPDELTTTYYRQRASAGLLITEGVPVSEQGTGYLYTPGIYRGEQVSAWKAVTDNVHAEQGKIVAQLWHVGRVSHRSIQPNAQPPVSSVALAGGQAFAYDAQGNPGNIPASEPQALDESGITDIVDQFRVAARHAMQAGFDGVEIHAANGYLLEQFINPKLNKRDDRYGGQSLESRSRFTLEVVDAVCAEIGAEKVGIRLSPYNQIGDMPLFDDTPQTYLYLAEQLNQRDIAYIHLALTEKVHQTSLLSDFRERWHGVLILAGGISAE</sequence>
<dbReference type="CDD" id="cd02933">
    <property type="entry name" value="OYE_like_FMN"/>
    <property type="match status" value="1"/>
</dbReference>
<accession>A0ABV5HK69</accession>
<dbReference type="Gene3D" id="3.20.20.70">
    <property type="entry name" value="Aldolase class I"/>
    <property type="match status" value="1"/>
</dbReference>
<dbReference type="PANTHER" id="PTHR22893:SF91">
    <property type="entry name" value="NADPH DEHYDROGENASE 2-RELATED"/>
    <property type="match status" value="1"/>
</dbReference>
<dbReference type="InterPro" id="IPR045247">
    <property type="entry name" value="Oye-like"/>
</dbReference>
<dbReference type="Pfam" id="PF00724">
    <property type="entry name" value="Oxidored_FMN"/>
    <property type="match status" value="1"/>
</dbReference>
<dbReference type="EMBL" id="JBHMEP010000001">
    <property type="protein sequence ID" value="MFB9134629.1"/>
    <property type="molecule type" value="Genomic_DNA"/>
</dbReference>
<dbReference type="PANTHER" id="PTHR22893">
    <property type="entry name" value="NADH OXIDOREDUCTASE-RELATED"/>
    <property type="match status" value="1"/>
</dbReference>
<feature type="domain" description="NADH:flavin oxidoreductase/NADH oxidase N-terminal" evidence="1">
    <location>
        <begin position="4"/>
        <end position="273"/>
    </location>
</feature>
<evidence type="ECO:0000313" key="3">
    <source>
        <dbReference type="Proteomes" id="UP001589645"/>
    </source>
</evidence>
<comment type="caution">
    <text evidence="2">The sequence shown here is derived from an EMBL/GenBank/DDBJ whole genome shotgun (WGS) entry which is preliminary data.</text>
</comment>
<reference evidence="2 3" key="1">
    <citation type="submission" date="2024-09" db="EMBL/GenBank/DDBJ databases">
        <authorList>
            <person name="Sun Q."/>
            <person name="Mori K."/>
        </authorList>
    </citation>
    <scope>NUCLEOTIDE SEQUENCE [LARGE SCALE GENOMIC DNA]</scope>
    <source>
        <strain evidence="2 3">CECT 8064</strain>
    </source>
</reference>
<dbReference type="Proteomes" id="UP001589645">
    <property type="component" value="Unassembled WGS sequence"/>
</dbReference>
<dbReference type="RefSeq" id="WP_390190612.1">
    <property type="nucleotide sequence ID" value="NZ_JBHMEP010000001.1"/>
</dbReference>
<gene>
    <name evidence="2" type="ORF">ACFFUV_06525</name>
</gene>